<evidence type="ECO:0000256" key="6">
    <source>
        <dbReference type="ARBA" id="ARBA00022884"/>
    </source>
</evidence>
<dbReference type="STRING" id="576118.SAMN05216216_1022"/>
<keyword evidence="7" id="KW-0346">Stress response</keyword>
<evidence type="ECO:0000256" key="2">
    <source>
        <dbReference type="ARBA" id="ARBA00022649"/>
    </source>
</evidence>
<keyword evidence="4" id="KW-0255">Endonuclease</keyword>
<keyword evidence="3" id="KW-0540">Nuclease</keyword>
<evidence type="ECO:0000256" key="5">
    <source>
        <dbReference type="ARBA" id="ARBA00022801"/>
    </source>
</evidence>
<dbReference type="InterPro" id="IPR038570">
    <property type="entry name" value="HicA_sf"/>
</dbReference>
<evidence type="ECO:0000313" key="9">
    <source>
        <dbReference type="Proteomes" id="UP000199008"/>
    </source>
</evidence>
<dbReference type="Pfam" id="PF07927">
    <property type="entry name" value="HicA_toxin"/>
    <property type="match status" value="1"/>
</dbReference>
<name>A0A1G9AUK6_9BACL</name>
<dbReference type="GO" id="GO:0016787">
    <property type="term" value="F:hydrolase activity"/>
    <property type="evidence" value="ECO:0007669"/>
    <property type="project" value="UniProtKB-KW"/>
</dbReference>
<dbReference type="GO" id="GO:0003729">
    <property type="term" value="F:mRNA binding"/>
    <property type="evidence" value="ECO:0007669"/>
    <property type="project" value="InterPro"/>
</dbReference>
<dbReference type="Proteomes" id="UP000199008">
    <property type="component" value="Unassembled WGS sequence"/>
</dbReference>
<dbReference type="SUPFAM" id="SSF54786">
    <property type="entry name" value="YcfA/nrd intein domain"/>
    <property type="match status" value="1"/>
</dbReference>
<keyword evidence="6" id="KW-0694">RNA-binding</keyword>
<dbReference type="AlphaFoldDB" id="A0A1G9AUK6"/>
<evidence type="ECO:0000256" key="4">
    <source>
        <dbReference type="ARBA" id="ARBA00022759"/>
    </source>
</evidence>
<dbReference type="Gene3D" id="3.30.920.30">
    <property type="entry name" value="Hypothetical protein"/>
    <property type="match status" value="1"/>
</dbReference>
<keyword evidence="9" id="KW-1185">Reference proteome</keyword>
<evidence type="ECO:0000256" key="3">
    <source>
        <dbReference type="ARBA" id="ARBA00022722"/>
    </source>
</evidence>
<comment type="similarity">
    <text evidence="1">Belongs to the HicA mRNA interferase family.</text>
</comment>
<protein>
    <submittedName>
        <fullName evidence="8">Predicted RNA binding protein YcfA, dsRBD-like fold, HicA-like mRNA interferase family</fullName>
    </submittedName>
</protein>
<evidence type="ECO:0000256" key="1">
    <source>
        <dbReference type="ARBA" id="ARBA00006620"/>
    </source>
</evidence>
<dbReference type="OrthoDB" id="361893at2"/>
<dbReference type="GO" id="GO:0004519">
    <property type="term" value="F:endonuclease activity"/>
    <property type="evidence" value="ECO:0007669"/>
    <property type="project" value="UniProtKB-KW"/>
</dbReference>
<keyword evidence="5" id="KW-0378">Hydrolase</keyword>
<evidence type="ECO:0000256" key="7">
    <source>
        <dbReference type="ARBA" id="ARBA00023016"/>
    </source>
</evidence>
<dbReference type="EMBL" id="FNFY01000002">
    <property type="protein sequence ID" value="SDK30942.1"/>
    <property type="molecule type" value="Genomic_DNA"/>
</dbReference>
<dbReference type="InterPro" id="IPR012933">
    <property type="entry name" value="HicA_mRNA_interferase"/>
</dbReference>
<accession>A0A1G9AUK6</accession>
<reference evidence="9" key="1">
    <citation type="submission" date="2016-10" db="EMBL/GenBank/DDBJ databases">
        <authorList>
            <person name="Varghese N."/>
            <person name="Submissions S."/>
        </authorList>
    </citation>
    <scope>NUCLEOTIDE SEQUENCE [LARGE SCALE GENOMIC DNA]</scope>
    <source>
        <strain evidence="9">CGMCC 1.8895</strain>
    </source>
</reference>
<keyword evidence="2" id="KW-1277">Toxin-antitoxin system</keyword>
<dbReference type="RefSeq" id="WP_092983982.1">
    <property type="nucleotide sequence ID" value="NZ_FNFY01000002.1"/>
</dbReference>
<evidence type="ECO:0000313" key="8">
    <source>
        <dbReference type="EMBL" id="SDK30942.1"/>
    </source>
</evidence>
<organism evidence="8 9">
    <name type="scientific">Lacicoccus qingdaonensis</name>
    <dbReference type="NCBI Taxonomy" id="576118"/>
    <lineage>
        <taxon>Bacteria</taxon>
        <taxon>Bacillati</taxon>
        <taxon>Bacillota</taxon>
        <taxon>Bacilli</taxon>
        <taxon>Bacillales</taxon>
        <taxon>Salinicoccaceae</taxon>
        <taxon>Lacicoccus</taxon>
    </lineage>
</organism>
<proteinExistence type="inferred from homology"/>
<sequence length="76" mass="9023">MAGVDKLVEKMKRQPNNIKFSEAEKVLRAYGYELTRIKGSHHIFKNKISGDRWPLPFQKPLKPYLIKQLLKRIEEE</sequence>
<gene>
    <name evidence="8" type="ORF">SAMN05216216_1022</name>
</gene>